<proteinExistence type="predicted"/>
<keyword evidence="2" id="KW-1185">Reference proteome</keyword>
<protein>
    <submittedName>
        <fullName evidence="1">Uncharacterized protein</fullName>
    </submittedName>
</protein>
<dbReference type="AlphaFoldDB" id="A0ABD1XFF2"/>
<gene>
    <name evidence="1" type="ORF">R1flu_025986</name>
</gene>
<comment type="caution">
    <text evidence="1">The sequence shown here is derived from an EMBL/GenBank/DDBJ whole genome shotgun (WGS) entry which is preliminary data.</text>
</comment>
<dbReference type="EMBL" id="JBHFFA010000008">
    <property type="protein sequence ID" value="KAL2607413.1"/>
    <property type="molecule type" value="Genomic_DNA"/>
</dbReference>
<reference evidence="1 2" key="1">
    <citation type="submission" date="2024-09" db="EMBL/GenBank/DDBJ databases">
        <title>Chromosome-scale assembly of Riccia fluitans.</title>
        <authorList>
            <person name="Paukszto L."/>
            <person name="Sawicki J."/>
            <person name="Karawczyk K."/>
            <person name="Piernik-Szablinska J."/>
            <person name="Szczecinska M."/>
            <person name="Mazdziarz M."/>
        </authorList>
    </citation>
    <scope>NUCLEOTIDE SEQUENCE [LARGE SCALE GENOMIC DNA]</scope>
    <source>
        <strain evidence="1">Rf_01</strain>
        <tissue evidence="1">Aerial parts of the thallus</tissue>
    </source>
</reference>
<dbReference type="Proteomes" id="UP001605036">
    <property type="component" value="Unassembled WGS sequence"/>
</dbReference>
<evidence type="ECO:0000313" key="2">
    <source>
        <dbReference type="Proteomes" id="UP001605036"/>
    </source>
</evidence>
<organism evidence="1 2">
    <name type="scientific">Riccia fluitans</name>
    <dbReference type="NCBI Taxonomy" id="41844"/>
    <lineage>
        <taxon>Eukaryota</taxon>
        <taxon>Viridiplantae</taxon>
        <taxon>Streptophyta</taxon>
        <taxon>Embryophyta</taxon>
        <taxon>Marchantiophyta</taxon>
        <taxon>Marchantiopsida</taxon>
        <taxon>Marchantiidae</taxon>
        <taxon>Marchantiales</taxon>
        <taxon>Ricciaceae</taxon>
        <taxon>Riccia</taxon>
    </lineage>
</organism>
<accession>A0ABD1XFF2</accession>
<name>A0ABD1XFF2_9MARC</name>
<sequence length="68" mass="7686">MLALARLRERMGNGTVKESRLHCSPNRLLVVTTRSSTWDRSSRGLLLCTGWCVAVVCLIDRSSERGYF</sequence>
<evidence type="ECO:0000313" key="1">
    <source>
        <dbReference type="EMBL" id="KAL2607413.1"/>
    </source>
</evidence>